<keyword evidence="3" id="KW-1185">Reference proteome</keyword>
<evidence type="ECO:0000256" key="1">
    <source>
        <dbReference type="SAM" id="Phobius"/>
    </source>
</evidence>
<comment type="caution">
    <text evidence="2">The sequence shown here is derived from an EMBL/GenBank/DDBJ whole genome shotgun (WGS) entry which is preliminary data.</text>
</comment>
<protein>
    <submittedName>
        <fullName evidence="2">Uncharacterized protein</fullName>
    </submittedName>
</protein>
<gene>
    <name evidence="2" type="ORF">DZC73_29315</name>
</gene>
<name>A0A3N7HKS6_9BURK</name>
<proteinExistence type="predicted"/>
<keyword evidence="1" id="KW-0812">Transmembrane</keyword>
<dbReference type="Proteomes" id="UP000267464">
    <property type="component" value="Unassembled WGS sequence"/>
</dbReference>
<feature type="transmembrane region" description="Helical" evidence="1">
    <location>
        <begin position="64"/>
        <end position="83"/>
    </location>
</feature>
<evidence type="ECO:0000313" key="3">
    <source>
        <dbReference type="Proteomes" id="UP000267464"/>
    </source>
</evidence>
<reference evidence="2 3" key="1">
    <citation type="submission" date="2018-08" db="EMBL/GenBank/DDBJ databases">
        <authorList>
            <person name="Khan S.A."/>
            <person name="Jeon C.O."/>
            <person name="Chun B.H."/>
            <person name="Jeong S.E."/>
        </authorList>
    </citation>
    <scope>NUCLEOTIDE SEQUENCE [LARGE SCALE GENOMIC DNA]</scope>
    <source>
        <strain evidence="2 3">S-16</strain>
    </source>
</reference>
<evidence type="ECO:0000313" key="2">
    <source>
        <dbReference type="EMBL" id="RQP21161.1"/>
    </source>
</evidence>
<dbReference type="AlphaFoldDB" id="A0A3N7HKS6"/>
<keyword evidence="1" id="KW-0472">Membrane</keyword>
<reference evidence="2 3" key="2">
    <citation type="submission" date="2018-12" db="EMBL/GenBank/DDBJ databases">
        <title>Rhizobacter gummiphilus sp. nov., a rubber-degrading bacterium isolated from the soil of a botanical garden in Japan.</title>
        <authorList>
            <person name="Shunsuke S.S."/>
        </authorList>
    </citation>
    <scope>NUCLEOTIDE SEQUENCE [LARGE SCALE GENOMIC DNA]</scope>
    <source>
        <strain evidence="2 3">S-16</strain>
    </source>
</reference>
<accession>A0A3N7HKS6</accession>
<sequence length="84" mass="9307">MPFGLASLVLISASLGLALIYFALLTVGVRVARRLLPDSHRYQGRLAEVSENSKQLALWAVKRIQWFLVFAIVSAGVFITLLYS</sequence>
<feature type="transmembrane region" description="Helical" evidence="1">
    <location>
        <begin position="6"/>
        <end position="32"/>
    </location>
</feature>
<dbReference type="EMBL" id="QUSW01000016">
    <property type="protein sequence ID" value="RQP21161.1"/>
    <property type="molecule type" value="Genomic_DNA"/>
</dbReference>
<organism evidence="2 3">
    <name type="scientific">Piscinibacter terrae</name>
    <dbReference type="NCBI Taxonomy" id="2496871"/>
    <lineage>
        <taxon>Bacteria</taxon>
        <taxon>Pseudomonadati</taxon>
        <taxon>Pseudomonadota</taxon>
        <taxon>Betaproteobacteria</taxon>
        <taxon>Burkholderiales</taxon>
        <taxon>Sphaerotilaceae</taxon>
        <taxon>Piscinibacter</taxon>
    </lineage>
</organism>
<keyword evidence="1" id="KW-1133">Transmembrane helix</keyword>